<keyword evidence="1" id="KW-0472">Membrane</keyword>
<sequence>MDYQFRELFVYLAILFIPYIIADILLRKKTGVKMRWVQNNFKDRNRFFLTVDVIVMVFSLLATVNLTIKYPGTPPFMIIIFFLVSSLLQGLEQWLYKREKQEHLHTWLASGVIFASLVAMGVVFL</sequence>
<dbReference type="Pfam" id="PF13789">
    <property type="entry name" value="DUF4181"/>
    <property type="match status" value="1"/>
</dbReference>
<evidence type="ECO:0000313" key="2">
    <source>
        <dbReference type="EMBL" id="GAA0342408.1"/>
    </source>
</evidence>
<evidence type="ECO:0000313" key="3">
    <source>
        <dbReference type="Proteomes" id="UP001500782"/>
    </source>
</evidence>
<feature type="transmembrane region" description="Helical" evidence="1">
    <location>
        <begin position="47"/>
        <end position="68"/>
    </location>
</feature>
<protein>
    <recommendedName>
        <fullName evidence="4">DUF4181 domain-containing protein</fullName>
    </recommendedName>
</protein>
<dbReference type="EMBL" id="BAAADJ010000061">
    <property type="protein sequence ID" value="GAA0342408.1"/>
    <property type="molecule type" value="Genomic_DNA"/>
</dbReference>
<evidence type="ECO:0008006" key="4">
    <source>
        <dbReference type="Google" id="ProtNLM"/>
    </source>
</evidence>
<reference evidence="3" key="1">
    <citation type="journal article" date="2019" name="Int. J. Syst. Evol. Microbiol.">
        <title>The Global Catalogue of Microorganisms (GCM) 10K type strain sequencing project: providing services to taxonomists for standard genome sequencing and annotation.</title>
        <authorList>
            <consortium name="The Broad Institute Genomics Platform"/>
            <consortium name="The Broad Institute Genome Sequencing Center for Infectious Disease"/>
            <person name="Wu L."/>
            <person name="Ma J."/>
        </authorList>
    </citation>
    <scope>NUCLEOTIDE SEQUENCE [LARGE SCALE GENOMIC DNA]</scope>
    <source>
        <strain evidence="3">JCM 9731</strain>
    </source>
</reference>
<name>A0ABP3GCW7_9BACI</name>
<feature type="transmembrane region" description="Helical" evidence="1">
    <location>
        <begin position="104"/>
        <end position="124"/>
    </location>
</feature>
<keyword evidence="3" id="KW-1185">Reference proteome</keyword>
<comment type="caution">
    <text evidence="2">The sequence shown here is derived from an EMBL/GenBank/DDBJ whole genome shotgun (WGS) entry which is preliminary data.</text>
</comment>
<gene>
    <name evidence="2" type="ORF">GCM10008967_36020</name>
</gene>
<feature type="transmembrane region" description="Helical" evidence="1">
    <location>
        <begin position="74"/>
        <end position="92"/>
    </location>
</feature>
<dbReference type="Proteomes" id="UP001500782">
    <property type="component" value="Unassembled WGS sequence"/>
</dbReference>
<accession>A0ABP3GCW7</accession>
<keyword evidence="1" id="KW-0812">Transmembrane</keyword>
<dbReference type="InterPro" id="IPR025441">
    <property type="entry name" value="DUF4181"/>
</dbReference>
<organism evidence="2 3">
    <name type="scientific">Bacillus carboniphilus</name>
    <dbReference type="NCBI Taxonomy" id="86663"/>
    <lineage>
        <taxon>Bacteria</taxon>
        <taxon>Bacillati</taxon>
        <taxon>Bacillota</taxon>
        <taxon>Bacilli</taxon>
        <taxon>Bacillales</taxon>
        <taxon>Bacillaceae</taxon>
        <taxon>Bacillus</taxon>
    </lineage>
</organism>
<feature type="transmembrane region" description="Helical" evidence="1">
    <location>
        <begin position="6"/>
        <end position="26"/>
    </location>
</feature>
<proteinExistence type="predicted"/>
<keyword evidence="1" id="KW-1133">Transmembrane helix</keyword>
<evidence type="ECO:0000256" key="1">
    <source>
        <dbReference type="SAM" id="Phobius"/>
    </source>
</evidence>
<dbReference type="RefSeq" id="WP_343802203.1">
    <property type="nucleotide sequence ID" value="NZ_BAAADJ010000061.1"/>
</dbReference>